<evidence type="ECO:0000259" key="3">
    <source>
        <dbReference type="PROSITE" id="PS51444"/>
    </source>
</evidence>
<dbReference type="SUPFAM" id="SSF101447">
    <property type="entry name" value="Formin homology 2 domain (FH2 domain)"/>
    <property type="match status" value="1"/>
</dbReference>
<dbReference type="Pfam" id="PF02181">
    <property type="entry name" value="FH2"/>
    <property type="match status" value="1"/>
</dbReference>
<comment type="caution">
    <text evidence="4">The sequence shown here is derived from an EMBL/GenBank/DDBJ whole genome shotgun (WGS) entry which is preliminary data.</text>
</comment>
<name>A0A5D3D8Z3_CUCMM</name>
<dbReference type="Proteomes" id="UP000321947">
    <property type="component" value="Unassembled WGS sequence"/>
</dbReference>
<dbReference type="Gene3D" id="1.20.58.2220">
    <property type="entry name" value="Formin, FH2 domain"/>
    <property type="match status" value="1"/>
</dbReference>
<dbReference type="PANTHER" id="PTHR45733">
    <property type="entry name" value="FORMIN-J"/>
    <property type="match status" value="1"/>
</dbReference>
<keyword evidence="2" id="KW-0175">Coiled coil</keyword>
<evidence type="ECO:0000313" key="5">
    <source>
        <dbReference type="Proteomes" id="UP000321947"/>
    </source>
</evidence>
<dbReference type="PROSITE" id="PS51444">
    <property type="entry name" value="FH2"/>
    <property type="match status" value="1"/>
</dbReference>
<feature type="coiled-coil region" evidence="2">
    <location>
        <begin position="123"/>
        <end position="150"/>
    </location>
</feature>
<evidence type="ECO:0000313" key="4">
    <source>
        <dbReference type="EMBL" id="TYK20003.1"/>
    </source>
</evidence>
<dbReference type="InterPro" id="IPR042201">
    <property type="entry name" value="FH2_Formin_sf"/>
</dbReference>
<dbReference type="EMBL" id="SSTD01006426">
    <property type="protein sequence ID" value="TYK20003.1"/>
    <property type="molecule type" value="Genomic_DNA"/>
</dbReference>
<dbReference type="InterPro" id="IPR015425">
    <property type="entry name" value="FH2_Formin"/>
</dbReference>
<reference evidence="4 5" key="1">
    <citation type="submission" date="2019-08" db="EMBL/GenBank/DDBJ databases">
        <title>Draft genome sequences of two oriental melons (Cucumis melo L. var makuwa).</title>
        <authorList>
            <person name="Kwon S.-Y."/>
        </authorList>
    </citation>
    <scope>NUCLEOTIDE SEQUENCE [LARGE SCALE GENOMIC DNA]</scope>
    <source>
        <strain evidence="5">cv. Chang Bougi</strain>
        <tissue evidence="4">Leaf</tissue>
    </source>
</reference>
<protein>
    <submittedName>
        <fullName evidence="4">Formin-like protein 18</fullName>
    </submittedName>
</protein>
<feature type="domain" description="FH2" evidence="3">
    <location>
        <begin position="1"/>
        <end position="148"/>
    </location>
</feature>
<dbReference type="PANTHER" id="PTHR45733:SF8">
    <property type="entry name" value="FORMIN-J"/>
    <property type="match status" value="1"/>
</dbReference>
<accession>A0A5D3D8Z3</accession>
<evidence type="ECO:0000256" key="1">
    <source>
        <dbReference type="ARBA" id="ARBA00006468"/>
    </source>
</evidence>
<dbReference type="InterPro" id="IPR051144">
    <property type="entry name" value="Formin_homology_domain"/>
</dbReference>
<gene>
    <name evidence="4" type="ORF">E5676_scaffold134G001190</name>
</gene>
<proteinExistence type="inferred from homology"/>
<comment type="similarity">
    <text evidence="1">Belongs to the formin-like family. Class-II subfamily.</text>
</comment>
<organism evidence="4 5">
    <name type="scientific">Cucumis melo var. makuwa</name>
    <name type="common">Oriental melon</name>
    <dbReference type="NCBI Taxonomy" id="1194695"/>
    <lineage>
        <taxon>Eukaryota</taxon>
        <taxon>Viridiplantae</taxon>
        <taxon>Streptophyta</taxon>
        <taxon>Embryophyta</taxon>
        <taxon>Tracheophyta</taxon>
        <taxon>Spermatophyta</taxon>
        <taxon>Magnoliopsida</taxon>
        <taxon>eudicotyledons</taxon>
        <taxon>Gunneridae</taxon>
        <taxon>Pentapetalae</taxon>
        <taxon>rosids</taxon>
        <taxon>fabids</taxon>
        <taxon>Cucurbitales</taxon>
        <taxon>Cucurbitaceae</taxon>
        <taxon>Benincaseae</taxon>
        <taxon>Cucumis</taxon>
    </lineage>
</organism>
<evidence type="ECO:0000256" key="2">
    <source>
        <dbReference type="SAM" id="Coils"/>
    </source>
</evidence>
<dbReference type="AlphaFoldDB" id="A0A5D3D8Z3"/>
<sequence length="167" mass="18851">MKVLAEKLPELLDFPKDLVSLEASTKIQLKYLAEEMQAISKGLEKVVQELANSENDGPISETFCRTLKGFLSHAEAEVRSLASLYSNVGRNADALALYFGEDPARCPFEQVVSTLFNFVRMFVRAHEENCKQLEYEKKKAQKEAAEREKLKLGTAKKESGILMQTQF</sequence>